<gene>
    <name evidence="11" type="ORF">ACFOKA_00960</name>
</gene>
<dbReference type="PANTHER" id="PTHR30040">
    <property type="entry name" value="THIAMINE BIOSYNTHESIS LIPOPROTEIN APBE"/>
    <property type="match status" value="1"/>
</dbReference>
<dbReference type="SUPFAM" id="SSF143631">
    <property type="entry name" value="ApbE-like"/>
    <property type="match status" value="1"/>
</dbReference>
<evidence type="ECO:0000256" key="1">
    <source>
        <dbReference type="ARBA" id="ARBA00001946"/>
    </source>
</evidence>
<dbReference type="Gene3D" id="3.10.520.10">
    <property type="entry name" value="ApbE-like domains"/>
    <property type="match status" value="1"/>
</dbReference>
<keyword evidence="12" id="KW-1185">Reference proteome</keyword>
<keyword evidence="5 11" id="KW-0808">Transferase</keyword>
<dbReference type="EC" id="2.7.1.180" evidence="2"/>
<keyword evidence="7" id="KW-0274">FAD</keyword>
<evidence type="ECO:0000256" key="6">
    <source>
        <dbReference type="ARBA" id="ARBA00022723"/>
    </source>
</evidence>
<name>A0ABV7D0C9_9PROT</name>
<evidence type="ECO:0000256" key="5">
    <source>
        <dbReference type="ARBA" id="ARBA00022679"/>
    </source>
</evidence>
<evidence type="ECO:0000313" key="11">
    <source>
        <dbReference type="EMBL" id="MFC3050466.1"/>
    </source>
</evidence>
<dbReference type="GO" id="GO:0016740">
    <property type="term" value="F:transferase activity"/>
    <property type="evidence" value="ECO:0007669"/>
    <property type="project" value="UniProtKB-KW"/>
</dbReference>
<dbReference type="Pfam" id="PF02424">
    <property type="entry name" value="ApbE"/>
    <property type="match status" value="1"/>
</dbReference>
<evidence type="ECO:0000256" key="10">
    <source>
        <dbReference type="ARBA" id="ARBA00048540"/>
    </source>
</evidence>
<comment type="catalytic activity">
    <reaction evidence="10">
        <text>L-threonyl-[protein] + FAD = FMN-L-threonyl-[protein] + AMP + H(+)</text>
        <dbReference type="Rhea" id="RHEA:36847"/>
        <dbReference type="Rhea" id="RHEA-COMP:11060"/>
        <dbReference type="Rhea" id="RHEA-COMP:11061"/>
        <dbReference type="ChEBI" id="CHEBI:15378"/>
        <dbReference type="ChEBI" id="CHEBI:30013"/>
        <dbReference type="ChEBI" id="CHEBI:57692"/>
        <dbReference type="ChEBI" id="CHEBI:74257"/>
        <dbReference type="ChEBI" id="CHEBI:456215"/>
        <dbReference type="EC" id="2.7.1.180"/>
    </reaction>
</comment>
<keyword evidence="8" id="KW-0460">Magnesium</keyword>
<dbReference type="EMBL" id="JBHRSL010000001">
    <property type="protein sequence ID" value="MFC3050466.1"/>
    <property type="molecule type" value="Genomic_DNA"/>
</dbReference>
<sequence length="270" mass="28709">MGRIAQVVVVGKSRECLDRAVRTAFEAASSLEAIISRDSANSELMALCSSGFGRYIPVSADLRAMLLLANDIAYHTDGIFDVAAASTCGNAHWTDIDLSRAGHVLLRKRLSLSFGGFIKGYAADVMVRSLMESGVGAGLVDIGGCIKAYGGSEWRIEFAQSSSPQLAGLCSDIEPAIIPIPLIDSAIAGFGPYFGMSKLVDLQQGLVVSPEEWGNQNIVIRATSCAVADALTKVLALEPAYGEQLLRLFGAATAIFPVPENKIEKQFYKS</sequence>
<evidence type="ECO:0000256" key="7">
    <source>
        <dbReference type="ARBA" id="ARBA00022827"/>
    </source>
</evidence>
<evidence type="ECO:0000256" key="2">
    <source>
        <dbReference type="ARBA" id="ARBA00011955"/>
    </source>
</evidence>
<dbReference type="InterPro" id="IPR003374">
    <property type="entry name" value="ApbE-like_sf"/>
</dbReference>
<comment type="cofactor">
    <cofactor evidence="1">
        <name>Mg(2+)</name>
        <dbReference type="ChEBI" id="CHEBI:18420"/>
    </cofactor>
</comment>
<comment type="caution">
    <text evidence="11">The sequence shown here is derived from an EMBL/GenBank/DDBJ whole genome shotgun (WGS) entry which is preliminary data.</text>
</comment>
<proteinExistence type="predicted"/>
<keyword evidence="4" id="KW-0285">Flavoprotein</keyword>
<evidence type="ECO:0000313" key="12">
    <source>
        <dbReference type="Proteomes" id="UP001595444"/>
    </source>
</evidence>
<evidence type="ECO:0000256" key="3">
    <source>
        <dbReference type="ARBA" id="ARBA00016337"/>
    </source>
</evidence>
<organism evidence="11 12">
    <name type="scientific">Kordiimonas pumila</name>
    <dbReference type="NCBI Taxonomy" id="2161677"/>
    <lineage>
        <taxon>Bacteria</taxon>
        <taxon>Pseudomonadati</taxon>
        <taxon>Pseudomonadota</taxon>
        <taxon>Alphaproteobacteria</taxon>
        <taxon>Kordiimonadales</taxon>
        <taxon>Kordiimonadaceae</taxon>
        <taxon>Kordiimonas</taxon>
    </lineage>
</organism>
<dbReference type="Proteomes" id="UP001595444">
    <property type="component" value="Unassembled WGS sequence"/>
</dbReference>
<dbReference type="RefSeq" id="WP_194214848.1">
    <property type="nucleotide sequence ID" value="NZ_CP061205.1"/>
</dbReference>
<protein>
    <recommendedName>
        <fullName evidence="3">FAD:protein FMN transferase</fullName>
        <ecNumber evidence="2">2.7.1.180</ecNumber>
    </recommendedName>
    <alternativeName>
        <fullName evidence="9">Flavin transferase</fullName>
    </alternativeName>
</protein>
<dbReference type="InterPro" id="IPR024932">
    <property type="entry name" value="ApbE"/>
</dbReference>
<reference evidence="12" key="1">
    <citation type="journal article" date="2019" name="Int. J. Syst. Evol. Microbiol.">
        <title>The Global Catalogue of Microorganisms (GCM) 10K type strain sequencing project: providing services to taxonomists for standard genome sequencing and annotation.</title>
        <authorList>
            <consortium name="The Broad Institute Genomics Platform"/>
            <consortium name="The Broad Institute Genome Sequencing Center for Infectious Disease"/>
            <person name="Wu L."/>
            <person name="Ma J."/>
        </authorList>
    </citation>
    <scope>NUCLEOTIDE SEQUENCE [LARGE SCALE GENOMIC DNA]</scope>
    <source>
        <strain evidence="12">KCTC 62164</strain>
    </source>
</reference>
<evidence type="ECO:0000256" key="8">
    <source>
        <dbReference type="ARBA" id="ARBA00022842"/>
    </source>
</evidence>
<accession>A0ABV7D0C9</accession>
<evidence type="ECO:0000256" key="4">
    <source>
        <dbReference type="ARBA" id="ARBA00022630"/>
    </source>
</evidence>
<evidence type="ECO:0000256" key="9">
    <source>
        <dbReference type="ARBA" id="ARBA00031306"/>
    </source>
</evidence>
<dbReference type="PANTHER" id="PTHR30040:SF2">
    <property type="entry name" value="FAD:PROTEIN FMN TRANSFERASE"/>
    <property type="match status" value="1"/>
</dbReference>
<keyword evidence="6" id="KW-0479">Metal-binding</keyword>